<dbReference type="AlphaFoldDB" id="A0A1R4HCC9"/>
<dbReference type="Gene3D" id="3.40.50.850">
    <property type="entry name" value="Isochorismatase-like"/>
    <property type="match status" value="1"/>
</dbReference>
<sequence>MNAPLNLLSAENSLLIVIDVQPKLSAVMPKAEYKPTIQHISSLVEAAGVLHIPVFLTELCPKILGQTDKNIVNKLLNPKQAFNKTSFSCFAAEGFYMALRASGRRQIILVGQEAHLSVLQTALELFHIGYDVYVVEDAICSRKNRHRVNAMQRLHRHNITVTNYESVLFEWIRDSSHPDFRKISALM</sequence>
<dbReference type="RefSeq" id="WP_087144061.1">
    <property type="nucleotide sequence ID" value="NZ_FUKI01000126.1"/>
</dbReference>
<dbReference type="InterPro" id="IPR036380">
    <property type="entry name" value="Isochorismatase-like_sf"/>
</dbReference>
<name>A0A1R4HCC9_9GAMM</name>
<protein>
    <submittedName>
        <fullName evidence="2">Isochorismatase hydrolase</fullName>
    </submittedName>
</protein>
<keyword evidence="2" id="KW-0378">Hydrolase</keyword>
<dbReference type="OrthoDB" id="9796958at2"/>
<proteinExistence type="predicted"/>
<feature type="domain" description="Isochorismatase-like" evidence="1">
    <location>
        <begin position="13"/>
        <end position="163"/>
    </location>
</feature>
<dbReference type="GO" id="GO:0016787">
    <property type="term" value="F:hydrolase activity"/>
    <property type="evidence" value="ECO:0007669"/>
    <property type="project" value="UniProtKB-KW"/>
</dbReference>
<dbReference type="InterPro" id="IPR050993">
    <property type="entry name" value="Isochorismatase_domain"/>
</dbReference>
<gene>
    <name evidence="2" type="ORF">CRENPOLYSF1_50017</name>
</gene>
<keyword evidence="3" id="KW-1185">Reference proteome</keyword>
<evidence type="ECO:0000313" key="2">
    <source>
        <dbReference type="EMBL" id="SJM93904.1"/>
    </source>
</evidence>
<dbReference type="PANTHER" id="PTHR14119">
    <property type="entry name" value="HYDROLASE"/>
    <property type="match status" value="1"/>
</dbReference>
<evidence type="ECO:0000259" key="1">
    <source>
        <dbReference type="Pfam" id="PF00857"/>
    </source>
</evidence>
<accession>A0A1R4HCC9</accession>
<dbReference type="Pfam" id="PF00857">
    <property type="entry name" value="Isochorismatase"/>
    <property type="match status" value="1"/>
</dbReference>
<reference evidence="3" key="1">
    <citation type="submission" date="2017-02" db="EMBL/GenBank/DDBJ databases">
        <authorList>
            <person name="Daims H."/>
        </authorList>
    </citation>
    <scope>NUCLEOTIDE SEQUENCE [LARGE SCALE GENOMIC DNA]</scope>
</reference>
<dbReference type="SUPFAM" id="SSF52499">
    <property type="entry name" value="Isochorismatase-like hydrolases"/>
    <property type="match status" value="1"/>
</dbReference>
<organism evidence="2 3">
    <name type="scientific">Crenothrix polyspora</name>
    <dbReference type="NCBI Taxonomy" id="360316"/>
    <lineage>
        <taxon>Bacteria</taxon>
        <taxon>Pseudomonadati</taxon>
        <taxon>Pseudomonadota</taxon>
        <taxon>Gammaproteobacteria</taxon>
        <taxon>Methylococcales</taxon>
        <taxon>Crenotrichaceae</taxon>
        <taxon>Crenothrix</taxon>
    </lineage>
</organism>
<dbReference type="PANTHER" id="PTHR14119:SF3">
    <property type="entry name" value="ISOCHORISMATASE DOMAIN-CONTAINING PROTEIN 2"/>
    <property type="match status" value="1"/>
</dbReference>
<evidence type="ECO:0000313" key="3">
    <source>
        <dbReference type="Proteomes" id="UP000195667"/>
    </source>
</evidence>
<dbReference type="EMBL" id="FUKI01000126">
    <property type="protein sequence ID" value="SJM93904.1"/>
    <property type="molecule type" value="Genomic_DNA"/>
</dbReference>
<dbReference type="InterPro" id="IPR000868">
    <property type="entry name" value="Isochorismatase-like_dom"/>
</dbReference>
<dbReference type="Proteomes" id="UP000195667">
    <property type="component" value="Unassembled WGS sequence"/>
</dbReference>